<dbReference type="PANTHER" id="PTHR43265:SF1">
    <property type="entry name" value="ESTERASE ESTD"/>
    <property type="match status" value="1"/>
</dbReference>
<reference evidence="2" key="2">
    <citation type="submission" date="2016-04" db="EMBL/GenBank/DDBJ databases">
        <title>Complete Genome and Plasmid Sequences for Rhodococcus fascians D188 and Draft Sequences for Rhodococcus spp. Isolates PBTS 1 and PBTS 2.</title>
        <authorList>
            <person name="Stamer R."/>
            <person name="Vereecke D."/>
            <person name="Zhang Y."/>
            <person name="Schilkey F."/>
            <person name="Devitt N."/>
            <person name="Randall J."/>
        </authorList>
    </citation>
    <scope>NUCLEOTIDE SEQUENCE [LARGE SCALE GENOMIC DNA]</scope>
    <source>
        <strain evidence="2">PBTS2</strain>
    </source>
</reference>
<dbReference type="KEGG" id="rhs:A3Q41_02282"/>
<dbReference type="SUPFAM" id="SSF53474">
    <property type="entry name" value="alpha/beta-Hydrolases"/>
    <property type="match status" value="2"/>
</dbReference>
<dbReference type="PATRIC" id="fig|1653479.3.peg.2312"/>
<organism evidence="1 2">
    <name type="scientific">Rhodococcoides fascians</name>
    <name type="common">Rhodococcus fascians</name>
    <dbReference type="NCBI Taxonomy" id="1828"/>
    <lineage>
        <taxon>Bacteria</taxon>
        <taxon>Bacillati</taxon>
        <taxon>Actinomycetota</taxon>
        <taxon>Actinomycetes</taxon>
        <taxon>Mycobacteriales</taxon>
        <taxon>Nocardiaceae</taxon>
        <taxon>Rhodococcoides</taxon>
    </lineage>
</organism>
<gene>
    <name evidence="1" type="ORF">A3Q41_02282</name>
</gene>
<dbReference type="EMBL" id="CP015220">
    <property type="protein sequence ID" value="AMY23584.1"/>
    <property type="molecule type" value="Genomic_DNA"/>
</dbReference>
<evidence type="ECO:0000313" key="2">
    <source>
        <dbReference type="Proteomes" id="UP000076038"/>
    </source>
</evidence>
<dbReference type="Proteomes" id="UP000076038">
    <property type="component" value="Chromosome"/>
</dbReference>
<dbReference type="PANTHER" id="PTHR43265">
    <property type="entry name" value="ESTERASE ESTD"/>
    <property type="match status" value="1"/>
</dbReference>
<protein>
    <submittedName>
        <fullName evidence="1">Uncharacterized protein</fullName>
    </submittedName>
</protein>
<dbReference type="GO" id="GO:0052689">
    <property type="term" value="F:carboxylic ester hydrolase activity"/>
    <property type="evidence" value="ECO:0007669"/>
    <property type="project" value="TreeGrafter"/>
</dbReference>
<dbReference type="Gene3D" id="3.40.50.1820">
    <property type="entry name" value="alpha/beta hydrolase"/>
    <property type="match status" value="2"/>
</dbReference>
<keyword evidence="2" id="KW-1185">Reference proteome</keyword>
<name>A0A143QKV9_RHOFA</name>
<dbReference type="InterPro" id="IPR053145">
    <property type="entry name" value="AB_hydrolase_Est10"/>
</dbReference>
<reference evidence="1 2" key="1">
    <citation type="journal article" date="2016" name="Genome Announc.">
        <title>Complete Genome and Plasmid Sequences for Rhodococcus fascians D188 and Draft Sequences for Rhodococcus Isolates PBTS 1 and PBTS 2.</title>
        <authorList>
            <person name="Stamler R.A."/>
            <person name="Vereecke D."/>
            <person name="Zhang Y."/>
            <person name="Schilkey F."/>
            <person name="Devitt N."/>
            <person name="Randall J.J."/>
        </authorList>
    </citation>
    <scope>NUCLEOTIDE SEQUENCE [LARGE SCALE GENOMIC DNA]</scope>
    <source>
        <strain evidence="1 2">PBTS2</strain>
    </source>
</reference>
<dbReference type="RefSeq" id="WP_053068674.1">
    <property type="nucleotide sequence ID" value="NZ_CP015220.1"/>
</dbReference>
<dbReference type="AlphaFoldDB" id="A0A143QKV9"/>
<accession>A0A143QKV9</accession>
<sequence>MNTTNTATSESADNRTDELEQLLITEAGVPGRQSTWFGSASSPLLGAVHVPEGSVARGAVVLAPPLGKEQVDSYRGLVLLAQRLCARGLLVLRFDYPGTGDSSGAQDDDGIVEQWQRSVVTAVDFVRQCGVRDVAVVGLRAGSLLAASVADRCGPLTGMVFWDPVVSGRSYLREQRALYSMTVARDDESDPRVSIVGAVLHAGVAAEFSTLDSSKLERLDCPVLVATRSERADATPVRRLVSTQQADEHTLRNHDAFLEPPAWDVVIPRPDIDVIARWVQATFASTTTPVTVPIRRSAVVSTPRGDVVETIERLGDDELFSIRTTAVATTTGGPAVVMYGTAYEHRVGPVRLWVELARTLATAGITSVRFDRRGTGESGDVGADDAPTLYSELGDDDALCAVRSVGTAPDKIVSAGLCSGAWYAGYAAHREGLNTAILINMREWTTRRVDFTKRSTIAQKQGLTAIALDRAHTAAVRFKNWSQPRMPYRLWLALGRRGWIQVPEISLGELQRKGVDASVLLVPDDKQWFLDNRGPESLHRLRRRAEPEHPPVVKAFTDGDHTLFGRDVRDTVRAEMLQTIGAALGVHIEPQDPPVKVNWTPL</sequence>
<dbReference type="OrthoDB" id="249225at2"/>
<dbReference type="InterPro" id="IPR029058">
    <property type="entry name" value="AB_hydrolase_fold"/>
</dbReference>
<proteinExistence type="predicted"/>
<evidence type="ECO:0000313" key="1">
    <source>
        <dbReference type="EMBL" id="AMY23584.1"/>
    </source>
</evidence>